<dbReference type="PANTHER" id="PTHR43479:SF11">
    <property type="entry name" value="ACREF_ENVCD OPERON REPRESSOR-RELATED"/>
    <property type="match status" value="1"/>
</dbReference>
<dbReference type="RefSeq" id="WP_094605685.1">
    <property type="nucleotide sequence ID" value="NZ_CP155573.1"/>
</dbReference>
<dbReference type="PANTHER" id="PTHR43479">
    <property type="entry name" value="ACREF/ENVCD OPERON REPRESSOR-RELATED"/>
    <property type="match status" value="1"/>
</dbReference>
<dbReference type="InterPro" id="IPR023772">
    <property type="entry name" value="DNA-bd_HTH_TetR-type_CS"/>
</dbReference>
<accession>A0ABZ3IQ42</accession>
<dbReference type="PROSITE" id="PS50977">
    <property type="entry name" value="HTH_TETR_2"/>
    <property type="match status" value="1"/>
</dbReference>
<feature type="DNA-binding region" description="H-T-H motif" evidence="2">
    <location>
        <begin position="32"/>
        <end position="51"/>
    </location>
</feature>
<evidence type="ECO:0000259" key="3">
    <source>
        <dbReference type="PROSITE" id="PS50977"/>
    </source>
</evidence>
<dbReference type="Proteomes" id="UP000216752">
    <property type="component" value="Chromosome"/>
</dbReference>
<evidence type="ECO:0000313" key="4">
    <source>
        <dbReference type="EMBL" id="XFO67826.1"/>
    </source>
</evidence>
<dbReference type="Pfam" id="PF00440">
    <property type="entry name" value="TetR_N"/>
    <property type="match status" value="1"/>
</dbReference>
<dbReference type="SUPFAM" id="SSF46689">
    <property type="entry name" value="Homeodomain-like"/>
    <property type="match status" value="1"/>
</dbReference>
<keyword evidence="1 2" id="KW-0238">DNA-binding</keyword>
<protein>
    <submittedName>
        <fullName evidence="4">HTH-type transcriptional regulator BetI</fullName>
    </submittedName>
</protein>
<reference evidence="4" key="1">
    <citation type="submission" date="2024-05" db="EMBL/GenBank/DDBJ databases">
        <title>Isolation and characterization of Sporomusa carbonis sp. nov., a carboxydotrophic hydrogenogen in the genus of Sporomusa isolated from a charcoal burning pile.</title>
        <authorList>
            <person name="Boeer T."/>
            <person name="Rosenbaum F."/>
            <person name="Eysell L."/>
            <person name="Mueller V."/>
            <person name="Daniel R."/>
            <person name="Poehlein A."/>
        </authorList>
    </citation>
    <scope>NUCLEOTIDE SEQUENCE [LARGE SCALE GENOMIC DNA]</scope>
    <source>
        <strain evidence="4">DSM 10669</strain>
    </source>
</reference>
<dbReference type="InterPro" id="IPR009057">
    <property type="entry name" value="Homeodomain-like_sf"/>
</dbReference>
<dbReference type="PROSITE" id="PS01081">
    <property type="entry name" value="HTH_TETR_1"/>
    <property type="match status" value="1"/>
</dbReference>
<proteinExistence type="predicted"/>
<dbReference type="PRINTS" id="PR00455">
    <property type="entry name" value="HTHTETR"/>
</dbReference>
<evidence type="ECO:0000313" key="5">
    <source>
        <dbReference type="Proteomes" id="UP000216752"/>
    </source>
</evidence>
<dbReference type="InterPro" id="IPR050624">
    <property type="entry name" value="HTH-type_Tx_Regulator"/>
</dbReference>
<dbReference type="InterPro" id="IPR001647">
    <property type="entry name" value="HTH_TetR"/>
</dbReference>
<name>A0ABZ3IQ42_9FIRM</name>
<evidence type="ECO:0000256" key="1">
    <source>
        <dbReference type="ARBA" id="ARBA00023125"/>
    </source>
</evidence>
<keyword evidence="5" id="KW-1185">Reference proteome</keyword>
<feature type="domain" description="HTH tetR-type" evidence="3">
    <location>
        <begin position="9"/>
        <end position="69"/>
    </location>
</feature>
<gene>
    <name evidence="4" type="primary">betI_3</name>
    <name evidence="4" type="ORF">SPSIL_040450</name>
</gene>
<dbReference type="Gene3D" id="1.10.357.10">
    <property type="entry name" value="Tetracycline Repressor, domain 2"/>
    <property type="match status" value="1"/>
</dbReference>
<organism evidence="4 5">
    <name type="scientific">Sporomusa silvacetica DSM 10669</name>
    <dbReference type="NCBI Taxonomy" id="1123289"/>
    <lineage>
        <taxon>Bacteria</taxon>
        <taxon>Bacillati</taxon>
        <taxon>Bacillota</taxon>
        <taxon>Negativicutes</taxon>
        <taxon>Selenomonadales</taxon>
        <taxon>Sporomusaceae</taxon>
        <taxon>Sporomusa</taxon>
    </lineage>
</organism>
<sequence length="214" mass="24795">MARPPQDPQLRITEILNAAEPLFYSKGYQETSISDIVTNMGVAHGTIYYYFKSKEEILEALIERYLLTFVSEVKTQIRTDNITPPCKIQLIIQIILKSIYRDRKLLFEFLYNDRTIHFLDKLARQGKQVTHPLFLETIEEGMQKKYFQTVHPQAAVNIIQAIMESLIKALYEKSSKELLVHQFKLAEELIEHVLGLKQGTITIVIKKNIINASQ</sequence>
<evidence type="ECO:0000256" key="2">
    <source>
        <dbReference type="PROSITE-ProRule" id="PRU00335"/>
    </source>
</evidence>
<dbReference type="EMBL" id="CP155573">
    <property type="protein sequence ID" value="XFO67826.1"/>
    <property type="molecule type" value="Genomic_DNA"/>
</dbReference>